<protein>
    <submittedName>
        <fullName evidence="1">Uncharacterized protein</fullName>
    </submittedName>
</protein>
<gene>
    <name evidence="1" type="ORF">BU25DRAFT_370608</name>
</gene>
<comment type="caution">
    <text evidence="1">The sequence shown here is derived from an EMBL/GenBank/DDBJ whole genome shotgun (WGS) entry which is preliminary data.</text>
</comment>
<accession>A0ACB6RYC0</accession>
<sequence>MAFEKAQLGSLGWFYIAFEICWNVSLVAAMAFLWRHRELPSIRMRRLPLLFIGVGALHVYGAISIFAYPFGAYFPCSVIFWMMSILVPFGMAMFQAANTQFLHVASRQKQLAHMSTLKDQKPISEKQAAAMGNNHFSRIVSGVERADRVSRSLVFIGVGMVVQVAATLLVFLGSEKFHPGFGLWDYTVQGTEAELYLKCNQGWEWWASIVWQFVWAWIYAPYMIWKSRGVRDVHGWRLQTICCCIAGLPASPLWLAGLYSPSMAAVGAYIPPPIWFGIFIFLMEIITLGFPIVGVFKAQSLRQETLEAIAEWEKRQAQNDLDGTVAAEGSLKSHSVYSDTYSKTTTLKSGGDITINTLESTKSGMLTMTALENALRTNAAPLLEFAALKDFSGENVSFLTHVADWRRYWFTPKASTADHRRQQFIAATHIYARFISLEFSEFPINISSREMKRLYNVFNSAAVALYRNKRGSLSSETSDSATPFDNVQPDDASAAHSHNMPPSPTGSTFGLKDLDVLGRANLRAVSRMDGMYSDEKLSDIEIPDTFAEVIFDPAESEIKYLVLTNTWPKFVNAGRAASRASKDEETGNGWRQKMLCDRN</sequence>
<keyword evidence="2" id="KW-1185">Reference proteome</keyword>
<dbReference type="Proteomes" id="UP000799754">
    <property type="component" value="Unassembled WGS sequence"/>
</dbReference>
<organism evidence="1 2">
    <name type="scientific">Macroventuria anomochaeta</name>
    <dbReference type="NCBI Taxonomy" id="301207"/>
    <lineage>
        <taxon>Eukaryota</taxon>
        <taxon>Fungi</taxon>
        <taxon>Dikarya</taxon>
        <taxon>Ascomycota</taxon>
        <taxon>Pezizomycotina</taxon>
        <taxon>Dothideomycetes</taxon>
        <taxon>Pleosporomycetidae</taxon>
        <taxon>Pleosporales</taxon>
        <taxon>Pleosporineae</taxon>
        <taxon>Didymellaceae</taxon>
        <taxon>Macroventuria</taxon>
    </lineage>
</organism>
<proteinExistence type="predicted"/>
<name>A0ACB6RYC0_9PLEO</name>
<reference evidence="1" key="1">
    <citation type="journal article" date="2020" name="Stud. Mycol.">
        <title>101 Dothideomycetes genomes: a test case for predicting lifestyles and emergence of pathogens.</title>
        <authorList>
            <person name="Haridas S."/>
            <person name="Albert R."/>
            <person name="Binder M."/>
            <person name="Bloem J."/>
            <person name="Labutti K."/>
            <person name="Salamov A."/>
            <person name="Andreopoulos B."/>
            <person name="Baker S."/>
            <person name="Barry K."/>
            <person name="Bills G."/>
            <person name="Bluhm B."/>
            <person name="Cannon C."/>
            <person name="Castanera R."/>
            <person name="Culley D."/>
            <person name="Daum C."/>
            <person name="Ezra D."/>
            <person name="Gonzalez J."/>
            <person name="Henrissat B."/>
            <person name="Kuo A."/>
            <person name="Liang C."/>
            <person name="Lipzen A."/>
            <person name="Lutzoni F."/>
            <person name="Magnuson J."/>
            <person name="Mondo S."/>
            <person name="Nolan M."/>
            <person name="Ohm R."/>
            <person name="Pangilinan J."/>
            <person name="Park H.-J."/>
            <person name="Ramirez L."/>
            <person name="Alfaro M."/>
            <person name="Sun H."/>
            <person name="Tritt A."/>
            <person name="Yoshinaga Y."/>
            <person name="Zwiers L.-H."/>
            <person name="Turgeon B."/>
            <person name="Goodwin S."/>
            <person name="Spatafora J."/>
            <person name="Crous P."/>
            <person name="Grigoriev I."/>
        </authorList>
    </citation>
    <scope>NUCLEOTIDE SEQUENCE</scope>
    <source>
        <strain evidence="1">CBS 525.71</strain>
    </source>
</reference>
<evidence type="ECO:0000313" key="2">
    <source>
        <dbReference type="Proteomes" id="UP000799754"/>
    </source>
</evidence>
<evidence type="ECO:0000313" key="1">
    <source>
        <dbReference type="EMBL" id="KAF2626144.1"/>
    </source>
</evidence>
<dbReference type="EMBL" id="MU006722">
    <property type="protein sequence ID" value="KAF2626144.1"/>
    <property type="molecule type" value="Genomic_DNA"/>
</dbReference>